<dbReference type="PANTHER" id="PTHR31937">
    <property type="entry name" value="TRANSMEMBRANE PROTEIN 163"/>
    <property type="match status" value="1"/>
</dbReference>
<protein>
    <submittedName>
        <fullName evidence="13">Cation transporter</fullName>
    </submittedName>
</protein>
<evidence type="ECO:0000313" key="14">
    <source>
        <dbReference type="Proteomes" id="UP000483261"/>
    </source>
</evidence>
<feature type="transmembrane region" description="Helical" evidence="11">
    <location>
        <begin position="119"/>
        <end position="139"/>
    </location>
</feature>
<gene>
    <name evidence="13" type="ORF">G5C66_03850</name>
</gene>
<accession>A0A6M1R2B2</accession>
<dbReference type="RefSeq" id="WP_165109660.1">
    <property type="nucleotide sequence ID" value="NZ_JAALAA010000002.1"/>
</dbReference>
<evidence type="ECO:0000256" key="2">
    <source>
        <dbReference type="ARBA" id="ARBA00004644"/>
    </source>
</evidence>
<dbReference type="Pfam" id="PF01545">
    <property type="entry name" value="Cation_efflux"/>
    <property type="match status" value="1"/>
</dbReference>
<comment type="similarity">
    <text evidence="3">Belongs to the TMEM163 family.</text>
</comment>
<dbReference type="GO" id="GO:0031410">
    <property type="term" value="C:cytoplasmic vesicle"/>
    <property type="evidence" value="ECO:0007669"/>
    <property type="project" value="UniProtKB-KW"/>
</dbReference>
<dbReference type="AlphaFoldDB" id="A0A6M1R2B2"/>
<evidence type="ECO:0000256" key="7">
    <source>
        <dbReference type="ARBA" id="ARBA00022989"/>
    </source>
</evidence>
<evidence type="ECO:0000256" key="9">
    <source>
        <dbReference type="ARBA" id="ARBA00023136"/>
    </source>
</evidence>
<evidence type="ECO:0000256" key="10">
    <source>
        <dbReference type="ARBA" id="ARBA00023329"/>
    </source>
</evidence>
<evidence type="ECO:0000313" key="13">
    <source>
        <dbReference type="EMBL" id="NGN91869.1"/>
    </source>
</evidence>
<dbReference type="InterPro" id="IPR027469">
    <property type="entry name" value="Cation_efflux_TMD_sf"/>
</dbReference>
<dbReference type="InterPro" id="IPR026765">
    <property type="entry name" value="Tmem163"/>
</dbReference>
<name>A0A6M1R2B2_9ACTN</name>
<keyword evidence="4 11" id="KW-0812">Transmembrane</keyword>
<keyword evidence="14" id="KW-1185">Reference proteome</keyword>
<evidence type="ECO:0000256" key="8">
    <source>
        <dbReference type="ARBA" id="ARBA00023018"/>
    </source>
</evidence>
<reference evidence="13 14" key="1">
    <citation type="submission" date="2020-02" db="EMBL/GenBank/DDBJ databases">
        <title>Whole-genome analyses of novel actinobacteria.</title>
        <authorList>
            <person name="Sahin N."/>
        </authorList>
    </citation>
    <scope>NUCLEOTIDE SEQUENCE [LARGE SCALE GENOMIC DNA]</scope>
    <source>
        <strain evidence="13 14">KC13</strain>
    </source>
</reference>
<keyword evidence="7 11" id="KW-1133">Transmembrane helix</keyword>
<evidence type="ECO:0000256" key="11">
    <source>
        <dbReference type="SAM" id="Phobius"/>
    </source>
</evidence>
<comment type="caution">
    <text evidence="13">The sequence shown here is derived from an EMBL/GenBank/DDBJ whole genome shotgun (WGS) entry which is preliminary data.</text>
</comment>
<dbReference type="GO" id="GO:0008324">
    <property type="term" value="F:monoatomic cation transmembrane transporter activity"/>
    <property type="evidence" value="ECO:0007669"/>
    <property type="project" value="InterPro"/>
</dbReference>
<dbReference type="GO" id="GO:0016020">
    <property type="term" value="C:membrane"/>
    <property type="evidence" value="ECO:0007669"/>
    <property type="project" value="InterPro"/>
</dbReference>
<dbReference type="PANTHER" id="PTHR31937:SF2">
    <property type="entry name" value="TRANSMEMBRANE PROTEIN 163"/>
    <property type="match status" value="1"/>
</dbReference>
<evidence type="ECO:0000259" key="12">
    <source>
        <dbReference type="Pfam" id="PF01545"/>
    </source>
</evidence>
<evidence type="ECO:0000256" key="3">
    <source>
        <dbReference type="ARBA" id="ARBA00008731"/>
    </source>
</evidence>
<comment type="subcellular location">
    <subcellularLocation>
        <location evidence="2">Cytoplasmic vesicle</location>
        <location evidence="2">Secretory vesicle</location>
        <location evidence="2">Synaptic vesicle membrane</location>
        <topology evidence="2">Multi-pass membrane protein</topology>
    </subcellularLocation>
    <subcellularLocation>
        <location evidence="1">Early endosome membrane</location>
    </subcellularLocation>
</comment>
<keyword evidence="8" id="KW-0770">Synapse</keyword>
<feature type="transmembrane region" description="Helical" evidence="11">
    <location>
        <begin position="85"/>
        <end position="107"/>
    </location>
</feature>
<feature type="transmembrane region" description="Helical" evidence="11">
    <location>
        <begin position="160"/>
        <end position="184"/>
    </location>
</feature>
<keyword evidence="9 11" id="KW-0472">Membrane</keyword>
<dbReference type="EMBL" id="JAALAA010000002">
    <property type="protein sequence ID" value="NGN91869.1"/>
    <property type="molecule type" value="Genomic_DNA"/>
</dbReference>
<proteinExistence type="inferred from homology"/>
<feature type="transmembrane region" description="Helical" evidence="11">
    <location>
        <begin position="26"/>
        <end position="47"/>
    </location>
</feature>
<dbReference type="Proteomes" id="UP000483261">
    <property type="component" value="Unassembled WGS sequence"/>
</dbReference>
<evidence type="ECO:0000256" key="1">
    <source>
        <dbReference type="ARBA" id="ARBA00004146"/>
    </source>
</evidence>
<dbReference type="SUPFAM" id="SSF161111">
    <property type="entry name" value="Cation efflux protein transmembrane domain-like"/>
    <property type="match status" value="1"/>
</dbReference>
<evidence type="ECO:0000256" key="5">
    <source>
        <dbReference type="ARBA" id="ARBA00022753"/>
    </source>
</evidence>
<dbReference type="InterPro" id="IPR058533">
    <property type="entry name" value="Cation_efflux_TM"/>
</dbReference>
<dbReference type="Gene3D" id="1.20.1510.10">
    <property type="entry name" value="Cation efflux protein transmembrane domain"/>
    <property type="match status" value="1"/>
</dbReference>
<organism evidence="13 14">
    <name type="scientific">Nocardioides turkmenicus</name>
    <dbReference type="NCBI Taxonomy" id="2711220"/>
    <lineage>
        <taxon>Bacteria</taxon>
        <taxon>Bacillati</taxon>
        <taxon>Actinomycetota</taxon>
        <taxon>Actinomycetes</taxon>
        <taxon>Propionibacteriales</taxon>
        <taxon>Nocardioidaceae</taxon>
        <taxon>Nocardioides</taxon>
    </lineage>
</organism>
<keyword evidence="10" id="KW-0968">Cytoplasmic vesicle</keyword>
<sequence length="229" mass="23884">MGRPAQLVLAGPTAGRRAVLVRRVRLLVAFTIAYNVIEAVVALVTGVGAGSAALVGFGLDSVIEVASAVAVAWQFTGRDHERRELAALRVIACSFFALAAFVSFDAMTALLTRQAADHSGVGIGLAVLSLLVMPLASWVQRRTGTELGSRPAVADSKQTLLCTYMSAALLLGLLLNSLLGWWWADSIAALTIAAVAVGEGVKAWRGEVCCSPAEALVVEGRTDEGCDCC</sequence>
<evidence type="ECO:0000256" key="4">
    <source>
        <dbReference type="ARBA" id="ARBA00022692"/>
    </source>
</evidence>
<feature type="transmembrane region" description="Helical" evidence="11">
    <location>
        <begin position="53"/>
        <end position="73"/>
    </location>
</feature>
<keyword evidence="6" id="KW-0862">Zinc</keyword>
<keyword evidence="5" id="KW-0967">Endosome</keyword>
<feature type="domain" description="Cation efflux protein transmembrane" evidence="12">
    <location>
        <begin position="31"/>
        <end position="201"/>
    </location>
</feature>
<evidence type="ECO:0000256" key="6">
    <source>
        <dbReference type="ARBA" id="ARBA00022833"/>
    </source>
</evidence>